<keyword evidence="1" id="KW-0472">Membrane</keyword>
<reference evidence="2 3" key="1">
    <citation type="submission" date="2021-03" db="EMBL/GenBank/DDBJ databases">
        <title>Metabolic Capacity of the Antarctic Cyanobacterium Phormidium pseudopriestleyi that Sustains Oxygenic Photosynthesis in the Presence of Hydrogen Sulfide.</title>
        <authorList>
            <person name="Lumian J.E."/>
            <person name="Jungblut A.D."/>
            <person name="Dillon M.L."/>
            <person name="Hawes I."/>
            <person name="Doran P.T."/>
            <person name="Mackey T.J."/>
            <person name="Dick G.J."/>
            <person name="Grettenberger C.L."/>
            <person name="Sumner D.Y."/>
        </authorList>
    </citation>
    <scope>NUCLEOTIDE SEQUENCE [LARGE SCALE GENOMIC DNA]</scope>
    <source>
        <strain evidence="2 3">FRX01</strain>
    </source>
</reference>
<evidence type="ECO:0000256" key="1">
    <source>
        <dbReference type="SAM" id="Phobius"/>
    </source>
</evidence>
<evidence type="ECO:0008006" key="4">
    <source>
        <dbReference type="Google" id="ProtNLM"/>
    </source>
</evidence>
<dbReference type="Proteomes" id="UP000664844">
    <property type="component" value="Unassembled WGS sequence"/>
</dbReference>
<sequence>MENRRFGSFSSRNRDWSSARSPYDWVGAILGFGLTVGVAAEVLLPYKRAIAQTLPQLPTLQQFPQQFPQQLPQQFPQLPVPSQQPPFSPGPIPQFDLPPAPPALPPLPSSKRYVVYIPTNNPIVLAQVRLIEPEAFIKELDGKAVIQAGMFVNNSNAYRRARELELLVGIRSTISTIEPINPAIATAAASGASLGISNPYFVIIPGNPNDFSRITTQLTTAGIASQEISVRTVPFGPHLAIGPYPNRITAQQESGYISNFGIDARVHQYD</sequence>
<evidence type="ECO:0000313" key="3">
    <source>
        <dbReference type="Proteomes" id="UP000664844"/>
    </source>
</evidence>
<feature type="transmembrane region" description="Helical" evidence="1">
    <location>
        <begin position="25"/>
        <end position="44"/>
    </location>
</feature>
<evidence type="ECO:0000313" key="2">
    <source>
        <dbReference type="EMBL" id="MBO0351814.1"/>
    </source>
</evidence>
<protein>
    <recommendedName>
        <fullName evidence="4">SPOR domain-containing protein</fullName>
    </recommendedName>
</protein>
<dbReference type="EMBL" id="JAFLQW010000589">
    <property type="protein sequence ID" value="MBO0351814.1"/>
    <property type="molecule type" value="Genomic_DNA"/>
</dbReference>
<keyword evidence="3" id="KW-1185">Reference proteome</keyword>
<keyword evidence="1" id="KW-0812">Transmembrane</keyword>
<name>A0ABS3FXE6_9CYAN</name>
<keyword evidence="1" id="KW-1133">Transmembrane helix</keyword>
<gene>
    <name evidence="2" type="ORF">J0895_22570</name>
</gene>
<accession>A0ABS3FXE6</accession>
<comment type="caution">
    <text evidence="2">The sequence shown here is derived from an EMBL/GenBank/DDBJ whole genome shotgun (WGS) entry which is preliminary data.</text>
</comment>
<dbReference type="RefSeq" id="WP_207090243.1">
    <property type="nucleotide sequence ID" value="NZ_JAFLQW010000589.1"/>
</dbReference>
<organism evidence="2 3">
    <name type="scientific">Phormidium pseudopriestleyi FRX01</name>
    <dbReference type="NCBI Taxonomy" id="1759528"/>
    <lineage>
        <taxon>Bacteria</taxon>
        <taxon>Bacillati</taxon>
        <taxon>Cyanobacteriota</taxon>
        <taxon>Cyanophyceae</taxon>
        <taxon>Oscillatoriophycideae</taxon>
        <taxon>Oscillatoriales</taxon>
        <taxon>Oscillatoriaceae</taxon>
        <taxon>Phormidium</taxon>
    </lineage>
</organism>
<proteinExistence type="predicted"/>